<dbReference type="Proteomes" id="UP000292702">
    <property type="component" value="Unassembled WGS sequence"/>
</dbReference>
<organism evidence="3 4">
    <name type="scientific">Steccherinum ochraceum</name>
    <dbReference type="NCBI Taxonomy" id="92696"/>
    <lineage>
        <taxon>Eukaryota</taxon>
        <taxon>Fungi</taxon>
        <taxon>Dikarya</taxon>
        <taxon>Basidiomycota</taxon>
        <taxon>Agaricomycotina</taxon>
        <taxon>Agaricomycetes</taxon>
        <taxon>Polyporales</taxon>
        <taxon>Steccherinaceae</taxon>
        <taxon>Steccherinum</taxon>
    </lineage>
</organism>
<evidence type="ECO:0000256" key="2">
    <source>
        <dbReference type="SAM" id="SignalP"/>
    </source>
</evidence>
<keyword evidence="4" id="KW-1185">Reference proteome</keyword>
<feature type="chain" id="PRO_5020737512" evidence="2">
    <location>
        <begin position="17"/>
        <end position="194"/>
    </location>
</feature>
<name>A0A4R0R762_9APHY</name>
<feature type="compositionally biased region" description="Polar residues" evidence="1">
    <location>
        <begin position="80"/>
        <end position="90"/>
    </location>
</feature>
<feature type="compositionally biased region" description="Basic and acidic residues" evidence="1">
    <location>
        <begin position="177"/>
        <end position="187"/>
    </location>
</feature>
<evidence type="ECO:0000313" key="4">
    <source>
        <dbReference type="Proteomes" id="UP000292702"/>
    </source>
</evidence>
<keyword evidence="2" id="KW-0732">Signal</keyword>
<gene>
    <name evidence="3" type="ORF">EIP91_005412</name>
</gene>
<sequence>MRYSTIFTVLFPVAAAAVATASSAHGATDSILVTRRTYSAHALRGLETRTDDYPLVLRSFLESIYPRDFNPHLVLRDNDQTLGTSMSDNLQAREHERHEYVRRSTPSLTPTPHGGAAAGAAGHEAGGAASQTGGHAVGAQTGATQGTTGDTYVYRRPTLRDDASSTGSRGQLVSDGRVVHTEQRPADNDYGNPV</sequence>
<comment type="caution">
    <text evidence="3">The sequence shown here is derived from an EMBL/GenBank/DDBJ whole genome shotgun (WGS) entry which is preliminary data.</text>
</comment>
<protein>
    <submittedName>
        <fullName evidence="3">Uncharacterized protein</fullName>
    </submittedName>
</protein>
<reference evidence="3 4" key="1">
    <citation type="submission" date="2018-11" db="EMBL/GenBank/DDBJ databases">
        <title>Genome assembly of Steccherinum ochraceum LE-BIN_3174, the white-rot fungus of the Steccherinaceae family (The Residual Polyporoid clade, Polyporales, Basidiomycota).</title>
        <authorList>
            <person name="Fedorova T.V."/>
            <person name="Glazunova O.A."/>
            <person name="Landesman E.O."/>
            <person name="Moiseenko K.V."/>
            <person name="Psurtseva N.V."/>
            <person name="Savinova O.S."/>
            <person name="Shakhova N.V."/>
            <person name="Tyazhelova T.V."/>
            <person name="Vasina D.V."/>
        </authorList>
    </citation>
    <scope>NUCLEOTIDE SEQUENCE [LARGE SCALE GENOMIC DNA]</scope>
    <source>
        <strain evidence="3 4">LE-BIN_3174</strain>
    </source>
</reference>
<dbReference type="EMBL" id="RWJN01000298">
    <property type="protein sequence ID" value="TCD63441.1"/>
    <property type="molecule type" value="Genomic_DNA"/>
</dbReference>
<evidence type="ECO:0000313" key="3">
    <source>
        <dbReference type="EMBL" id="TCD63441.1"/>
    </source>
</evidence>
<dbReference type="AlphaFoldDB" id="A0A4R0R762"/>
<accession>A0A4R0R762</accession>
<feature type="compositionally biased region" description="Low complexity" evidence="1">
    <location>
        <begin position="113"/>
        <end position="151"/>
    </location>
</feature>
<feature type="signal peptide" evidence="2">
    <location>
        <begin position="1"/>
        <end position="16"/>
    </location>
</feature>
<feature type="region of interest" description="Disordered" evidence="1">
    <location>
        <begin position="80"/>
        <end position="194"/>
    </location>
</feature>
<proteinExistence type="predicted"/>
<feature type="compositionally biased region" description="Basic and acidic residues" evidence="1">
    <location>
        <begin position="91"/>
        <end position="102"/>
    </location>
</feature>
<evidence type="ECO:0000256" key="1">
    <source>
        <dbReference type="SAM" id="MobiDB-lite"/>
    </source>
</evidence>